<dbReference type="InterPro" id="IPR004827">
    <property type="entry name" value="bZIP"/>
</dbReference>
<feature type="region of interest" description="Disordered" evidence="1">
    <location>
        <begin position="273"/>
        <end position="302"/>
    </location>
</feature>
<gene>
    <name evidence="3" type="ORF">V5O48_018143</name>
</gene>
<feature type="compositionally biased region" description="Basic and acidic residues" evidence="1">
    <location>
        <begin position="56"/>
        <end position="72"/>
    </location>
</feature>
<dbReference type="InterPro" id="IPR046347">
    <property type="entry name" value="bZIP_sf"/>
</dbReference>
<dbReference type="Proteomes" id="UP001465976">
    <property type="component" value="Unassembled WGS sequence"/>
</dbReference>
<accession>A0ABR3ELZ4</accession>
<proteinExistence type="predicted"/>
<feature type="domain" description="BZIP" evidence="2">
    <location>
        <begin position="1"/>
        <end position="33"/>
    </location>
</feature>
<feature type="compositionally biased region" description="Low complexity" evidence="1">
    <location>
        <begin position="101"/>
        <end position="182"/>
    </location>
</feature>
<reference evidence="3 4" key="1">
    <citation type="submission" date="2024-02" db="EMBL/GenBank/DDBJ databases">
        <title>A draft genome for the cacao thread blight pathogen Marasmius crinis-equi.</title>
        <authorList>
            <person name="Cohen S.P."/>
            <person name="Baruah I.K."/>
            <person name="Amoako-Attah I."/>
            <person name="Bukari Y."/>
            <person name="Meinhardt L.W."/>
            <person name="Bailey B.A."/>
        </authorList>
    </citation>
    <scope>NUCLEOTIDE SEQUENCE [LARGE SCALE GENOMIC DNA]</scope>
    <source>
        <strain evidence="3 4">GH-76</strain>
    </source>
</reference>
<keyword evidence="4" id="KW-1185">Reference proteome</keyword>
<feature type="non-terminal residue" evidence="3">
    <location>
        <position position="1"/>
    </location>
</feature>
<evidence type="ECO:0000313" key="3">
    <source>
        <dbReference type="EMBL" id="KAL0563916.1"/>
    </source>
</evidence>
<feature type="compositionally biased region" description="Low complexity" evidence="1">
    <location>
        <begin position="220"/>
        <end position="235"/>
    </location>
</feature>
<feature type="region of interest" description="Disordered" evidence="1">
    <location>
        <begin position="90"/>
        <end position="235"/>
    </location>
</feature>
<evidence type="ECO:0000259" key="2">
    <source>
        <dbReference type="Pfam" id="PF07716"/>
    </source>
</evidence>
<dbReference type="SUPFAM" id="SSF57959">
    <property type="entry name" value="Leucine zipper domain"/>
    <property type="match status" value="1"/>
</dbReference>
<comment type="caution">
    <text evidence="3">The sequence shown here is derived from an EMBL/GenBank/DDBJ whole genome shotgun (WGS) entry which is preliminary data.</text>
</comment>
<name>A0ABR3ELZ4_9AGAR</name>
<evidence type="ECO:0000313" key="4">
    <source>
        <dbReference type="Proteomes" id="UP001465976"/>
    </source>
</evidence>
<dbReference type="CDD" id="cd14812">
    <property type="entry name" value="bZIP_u3"/>
    <property type="match status" value="1"/>
</dbReference>
<feature type="compositionally biased region" description="Polar residues" evidence="1">
    <location>
        <begin position="37"/>
        <end position="47"/>
    </location>
</feature>
<feature type="region of interest" description="Disordered" evidence="1">
    <location>
        <begin position="23"/>
        <end position="72"/>
    </location>
</feature>
<dbReference type="Gene3D" id="1.20.5.170">
    <property type="match status" value="1"/>
</dbReference>
<dbReference type="EMBL" id="JBAHYK010003111">
    <property type="protein sequence ID" value="KAL0563916.1"/>
    <property type="molecule type" value="Genomic_DNA"/>
</dbReference>
<dbReference type="Pfam" id="PF07716">
    <property type="entry name" value="bZIP_2"/>
    <property type="match status" value="1"/>
</dbReference>
<sequence>IAAQNSRDRKKAHFSYLEQRVNELEEENKRLRASASLPPSTHTSTNGAGAGAGRSRTKEEEEAKEKENQELRARIVTLEQGLEAVVKAFTSQGTGVGVPSIGGSASTTTSGVDGSTLTTVPTTSTTTPASHPSTSTSTPPTTLTPSTDLSLSSIPTPSPFPSTSSLPLSAPFPSSSSSPSPSIHDLFNTPTAVAIEDTGGDHAKPSRVPAAGGLDDSLFSTGTDATGDDPTASAPLDDAAMEDLFREILHSVPDTAEGANAGTETESLSFTDLFEGAGGQGQGQDEGAAETTASTQVDRDGVPTEMEGLGFGDFDTSGISATWLDDYTTGLLEELVSSANAGLHDTTDTSSAAEIPTWESLVASGVGVL</sequence>
<evidence type="ECO:0000256" key="1">
    <source>
        <dbReference type="SAM" id="MobiDB-lite"/>
    </source>
</evidence>
<organism evidence="3 4">
    <name type="scientific">Marasmius crinis-equi</name>
    <dbReference type="NCBI Taxonomy" id="585013"/>
    <lineage>
        <taxon>Eukaryota</taxon>
        <taxon>Fungi</taxon>
        <taxon>Dikarya</taxon>
        <taxon>Basidiomycota</taxon>
        <taxon>Agaricomycotina</taxon>
        <taxon>Agaricomycetes</taxon>
        <taxon>Agaricomycetidae</taxon>
        <taxon>Agaricales</taxon>
        <taxon>Marasmiineae</taxon>
        <taxon>Marasmiaceae</taxon>
        <taxon>Marasmius</taxon>
    </lineage>
</organism>
<protein>
    <recommendedName>
        <fullName evidence="2">BZIP domain-containing protein</fullName>
    </recommendedName>
</protein>